<evidence type="ECO:0000256" key="5">
    <source>
        <dbReference type="ARBA" id="ARBA00022792"/>
    </source>
</evidence>
<dbReference type="SUPFAM" id="SSF161060">
    <property type="entry name" value="ATP synthase B chain-like"/>
    <property type="match status" value="1"/>
</dbReference>
<sequence length="205" mass="22466">MSTPTQDPKAKATSVIDALPGNSILSKTGILATSAAAAVYAISNELYVVNDETILVIAFSAFALTCAKLVAPAYKDWADARIKHVSEILNSSRNRHVEAVKDRIASVGELQNVSETTKVLFEISKETVNLEAEAFELKQKVELAAEAKSVLDSWVRYEASIRQEQQKQISEAVIAKVQSELSNPKFQEKVLQQAVSEVEKLFSKL</sequence>
<comment type="function">
    <text evidence="9">Subunit b, of the mitochondrial membrane ATP synthase complex (F(1)F(0) ATP synthase or Complex V) that produces ATP from ADP in the presence of a proton gradient across the membrane which is generated by electron transport complexes of the respiratory chain. ATP synthase complex consist of a soluble F(1) head domain - the catalytic core - and a membrane F(1) domain - the membrane proton channel. These two domains are linked by a central stalk rotating inside the F(1) region and a stationary peripheral stalk. During catalysis, ATP synthesis in the catalytic domain of F(1) is coupled via a rotary mechanism of the central stalk subunits to proton translocation. In vivo, can only synthesize ATP although its ATP hydrolase activity can be activated artificially in vitro. Part of the complex F(0) domain. Part of the complex F(0) domain and the peripheric stalk, which acts as a stator to hold the catalytic alpha(3)beta(3) subcomplex and subunit a/ATP6 static relative to the rotary elements.</text>
</comment>
<dbReference type="Pfam" id="PF05405">
    <property type="entry name" value="Mt_ATP-synt_B"/>
    <property type="match status" value="1"/>
</dbReference>
<comment type="subunit">
    <text evidence="9">F-type ATPases have 2 components, CF(1) - the catalytic core - and CF(0) - the membrane proton channel. In yeast, the dimeric form of ATP synthase consists of 17 polypeptides: alpha, beta, gamma, delta, epsilon, 4 (B), 5 (OSCP), 6 (A), 8, 9 (C), d, E (Tim11), f, g, h, i/j and k.</text>
</comment>
<evidence type="ECO:0000313" key="10">
    <source>
        <dbReference type="EMBL" id="SSD60120.1"/>
    </source>
</evidence>
<organism evidence="10 11">
    <name type="scientific">Saccharomycodes ludwigii</name>
    <dbReference type="NCBI Taxonomy" id="36035"/>
    <lineage>
        <taxon>Eukaryota</taxon>
        <taxon>Fungi</taxon>
        <taxon>Dikarya</taxon>
        <taxon>Ascomycota</taxon>
        <taxon>Saccharomycotina</taxon>
        <taxon>Saccharomycetes</taxon>
        <taxon>Saccharomycodales</taxon>
        <taxon>Saccharomycodaceae</taxon>
        <taxon>Saccharomycodes</taxon>
    </lineage>
</organism>
<evidence type="ECO:0000256" key="1">
    <source>
        <dbReference type="ARBA" id="ARBA00003411"/>
    </source>
</evidence>
<evidence type="ECO:0000256" key="4">
    <source>
        <dbReference type="ARBA" id="ARBA00022781"/>
    </source>
</evidence>
<accession>A0A376B7M4</accession>
<evidence type="ECO:0000256" key="3">
    <source>
        <dbReference type="ARBA" id="ARBA00022547"/>
    </source>
</evidence>
<keyword evidence="7 9" id="KW-0496">Mitochondrion</keyword>
<keyword evidence="5 9" id="KW-0999">Mitochondrion inner membrane</keyword>
<dbReference type="Proteomes" id="UP000262825">
    <property type="component" value="Unassembled WGS sequence"/>
</dbReference>
<evidence type="ECO:0000256" key="7">
    <source>
        <dbReference type="ARBA" id="ARBA00023128"/>
    </source>
</evidence>
<dbReference type="InterPro" id="IPR013837">
    <property type="entry name" value="ATP_synth_F0_suB"/>
</dbReference>
<keyword evidence="2 9" id="KW-0813">Transport</keyword>
<dbReference type="AlphaFoldDB" id="A0A376B7M4"/>
<evidence type="ECO:0000256" key="9">
    <source>
        <dbReference type="RuleBase" id="RU368017"/>
    </source>
</evidence>
<comment type="subcellular location">
    <subcellularLocation>
        <location evidence="9">Mitochondrion</location>
    </subcellularLocation>
    <subcellularLocation>
        <location evidence="9">Mitochondrion inner membrane</location>
    </subcellularLocation>
</comment>
<keyword evidence="3 9" id="KW-0138">CF(0)</keyword>
<dbReference type="EMBL" id="UFAJ01000275">
    <property type="protein sequence ID" value="SSD60120.1"/>
    <property type="molecule type" value="Genomic_DNA"/>
</dbReference>
<dbReference type="FunFam" id="1.20.5.2210:FF:000002">
    <property type="entry name" value="ATP synthase subunit 4 mitochondrial"/>
    <property type="match status" value="1"/>
</dbReference>
<keyword evidence="6 9" id="KW-0406">Ion transport</keyword>
<dbReference type="GO" id="GO:0046933">
    <property type="term" value="F:proton-transporting ATP synthase activity, rotational mechanism"/>
    <property type="evidence" value="ECO:0007669"/>
    <property type="project" value="TreeGrafter"/>
</dbReference>
<protein>
    <recommendedName>
        <fullName evidence="9">ATP synthase subunit 4</fullName>
    </recommendedName>
</protein>
<evidence type="ECO:0000313" key="11">
    <source>
        <dbReference type="Proteomes" id="UP000262825"/>
    </source>
</evidence>
<comment type="similarity">
    <text evidence="9">Belongs to the eukaryotic ATPase B chain family.</text>
</comment>
<name>A0A376B7M4_9ASCO</name>
<evidence type="ECO:0000256" key="2">
    <source>
        <dbReference type="ARBA" id="ARBA00022448"/>
    </source>
</evidence>
<gene>
    <name evidence="10" type="ORF">SCODWIG_01881</name>
</gene>
<dbReference type="PANTHER" id="PTHR12733">
    <property type="entry name" value="MITOCHONDRIAL ATP SYNTHASE B CHAIN"/>
    <property type="match status" value="1"/>
</dbReference>
<keyword evidence="8 9" id="KW-0472">Membrane</keyword>
<keyword evidence="11" id="KW-1185">Reference proteome</keyword>
<dbReference type="VEuPathDB" id="FungiDB:SCODWIG_01881"/>
<dbReference type="GO" id="GO:0005743">
    <property type="term" value="C:mitochondrial inner membrane"/>
    <property type="evidence" value="ECO:0007669"/>
    <property type="project" value="UniProtKB-SubCell"/>
</dbReference>
<evidence type="ECO:0000256" key="8">
    <source>
        <dbReference type="ARBA" id="ARBA00023136"/>
    </source>
</evidence>
<dbReference type="InterPro" id="IPR008688">
    <property type="entry name" value="ATP_synth_Bsub_B/MI25"/>
</dbReference>
<dbReference type="Gene3D" id="1.20.5.2210">
    <property type="match status" value="1"/>
</dbReference>
<reference evidence="11" key="1">
    <citation type="submission" date="2018-06" db="EMBL/GenBank/DDBJ databases">
        <authorList>
            <person name="Guldener U."/>
        </authorList>
    </citation>
    <scope>NUCLEOTIDE SEQUENCE [LARGE SCALE GENOMIC DNA]</scope>
    <source>
        <strain evidence="11">UTAD17</strain>
    </source>
</reference>
<dbReference type="PANTHER" id="PTHR12733:SF3">
    <property type="entry name" value="ATP SYNTHASE F(0) COMPLEX SUBUNIT B1, MITOCHONDRIAL"/>
    <property type="match status" value="1"/>
</dbReference>
<evidence type="ECO:0000256" key="6">
    <source>
        <dbReference type="ARBA" id="ARBA00023065"/>
    </source>
</evidence>
<proteinExistence type="inferred from homology"/>
<keyword evidence="4 9" id="KW-0375">Hydrogen ion transport</keyword>
<comment type="function">
    <text evidence="1">Mitochondrial membrane ATP synthase (F(1)F(0) ATP synthase or Complex V) produces ATP from ADP in the presence of a proton gradient across the membrane which is generated by electron transport complexes of the respiratory chain. F-type ATPases consist of two structural domains, F(1) - containing the extramembraneous catalytic core, and F(0) - containing the membrane proton channel, linked together by a central stalk and a peripheral stalk. During catalysis, ATP synthesis in the catalytic domain of F(1) is coupled via a rotary mechanism of the central stalk subunits to proton translocation. Part of the complex F(0) domain and the peripheric stalk, which acts as a stator to hold the catalytic alpha(3)beta(3) subcomplex and subunit a/ATP6 static relative to the rotary elements.</text>
</comment>
<dbReference type="GO" id="GO:0045259">
    <property type="term" value="C:proton-transporting ATP synthase complex"/>
    <property type="evidence" value="ECO:0007669"/>
    <property type="project" value="UniProtKB-KW"/>
</dbReference>